<comment type="caution">
    <text evidence="7">The sequence shown here is derived from an EMBL/GenBank/DDBJ whole genome shotgun (WGS) entry which is preliminary data.</text>
</comment>
<evidence type="ECO:0000256" key="4">
    <source>
        <dbReference type="ARBA" id="ARBA00023002"/>
    </source>
</evidence>
<dbReference type="Pfam" id="PF01388">
    <property type="entry name" value="ARID"/>
    <property type="match status" value="1"/>
</dbReference>
<dbReference type="Gene3D" id="1.10.150.60">
    <property type="entry name" value="ARID DNA-binding domain"/>
    <property type="match status" value="1"/>
</dbReference>
<evidence type="ECO:0000256" key="5">
    <source>
        <dbReference type="ARBA" id="ARBA00023004"/>
    </source>
</evidence>
<dbReference type="EMBL" id="MPUH01000001">
    <property type="protein sequence ID" value="OMJ96286.1"/>
    <property type="molecule type" value="Genomic_DNA"/>
</dbReference>
<feature type="domain" description="ARID" evidence="6">
    <location>
        <begin position="52"/>
        <end position="145"/>
    </location>
</feature>
<accession>A0A1R2D524</accession>
<dbReference type="PROSITE" id="PS51011">
    <property type="entry name" value="ARID"/>
    <property type="match status" value="1"/>
</dbReference>
<dbReference type="SUPFAM" id="SSF46774">
    <property type="entry name" value="ARID-like"/>
    <property type="match status" value="1"/>
</dbReference>
<evidence type="ECO:0000313" key="7">
    <source>
        <dbReference type="EMBL" id="OMJ96286.1"/>
    </source>
</evidence>
<dbReference type="GO" id="GO:0005634">
    <property type="term" value="C:nucleus"/>
    <property type="evidence" value="ECO:0007669"/>
    <property type="project" value="TreeGrafter"/>
</dbReference>
<dbReference type="PANTHER" id="PTHR32074:SF2">
    <property type="entry name" value="RNA DEMETHYLASE ALKBH5"/>
    <property type="match status" value="1"/>
</dbReference>
<dbReference type="GO" id="GO:0035515">
    <property type="term" value="F:oxidative RNA demethylase activity"/>
    <property type="evidence" value="ECO:0007669"/>
    <property type="project" value="InterPro"/>
</dbReference>
<dbReference type="GO" id="GO:0006406">
    <property type="term" value="P:mRNA export from nucleus"/>
    <property type="evidence" value="ECO:0007669"/>
    <property type="project" value="TreeGrafter"/>
</dbReference>
<dbReference type="AlphaFoldDB" id="A0A1R2D524"/>
<evidence type="ECO:0000256" key="3">
    <source>
        <dbReference type="ARBA" id="ARBA00022964"/>
    </source>
</evidence>
<keyword evidence="3" id="KW-0223">Dioxygenase</keyword>
<dbReference type="InterPro" id="IPR032860">
    <property type="entry name" value="ALKBH5"/>
</dbReference>
<proteinExistence type="inferred from homology"/>
<dbReference type="SUPFAM" id="SSF51197">
    <property type="entry name" value="Clavaminate synthase-like"/>
    <property type="match status" value="1"/>
</dbReference>
<dbReference type="OrthoDB" id="271595at2759"/>
<evidence type="ECO:0000259" key="6">
    <source>
        <dbReference type="PROSITE" id="PS51011"/>
    </source>
</evidence>
<dbReference type="Proteomes" id="UP000187209">
    <property type="component" value="Unassembled WGS sequence"/>
</dbReference>
<dbReference type="PANTHER" id="PTHR32074">
    <property type="entry name" value="RNA DEMETHYLASE ALKBH5"/>
    <property type="match status" value="1"/>
</dbReference>
<dbReference type="GO" id="GO:0006397">
    <property type="term" value="P:mRNA processing"/>
    <property type="evidence" value="ECO:0007669"/>
    <property type="project" value="InterPro"/>
</dbReference>
<dbReference type="InterPro" id="IPR036431">
    <property type="entry name" value="ARID_dom_sf"/>
</dbReference>
<dbReference type="InterPro" id="IPR001606">
    <property type="entry name" value="ARID_dom"/>
</dbReference>
<protein>
    <recommendedName>
        <fullName evidence="6">ARID domain-containing protein</fullName>
    </recommendedName>
</protein>
<keyword evidence="2" id="KW-0479">Metal-binding</keyword>
<comment type="similarity">
    <text evidence="1">Belongs to the alkB family.</text>
</comment>
<dbReference type="CDD" id="cd16100">
    <property type="entry name" value="ARID"/>
    <property type="match status" value="1"/>
</dbReference>
<keyword evidence="8" id="KW-1185">Reference proteome</keyword>
<dbReference type="InterPro" id="IPR037151">
    <property type="entry name" value="AlkB-like_sf"/>
</dbReference>
<name>A0A1R2D524_9CILI</name>
<evidence type="ECO:0000313" key="8">
    <source>
        <dbReference type="Proteomes" id="UP000187209"/>
    </source>
</evidence>
<keyword evidence="4" id="KW-0560">Oxidoreductase</keyword>
<dbReference type="GO" id="GO:0046872">
    <property type="term" value="F:metal ion binding"/>
    <property type="evidence" value="ECO:0007669"/>
    <property type="project" value="UniProtKB-KW"/>
</dbReference>
<evidence type="ECO:0000256" key="2">
    <source>
        <dbReference type="ARBA" id="ARBA00022723"/>
    </source>
</evidence>
<organism evidence="7 8">
    <name type="scientific">Stentor coeruleus</name>
    <dbReference type="NCBI Taxonomy" id="5963"/>
    <lineage>
        <taxon>Eukaryota</taxon>
        <taxon>Sar</taxon>
        <taxon>Alveolata</taxon>
        <taxon>Ciliophora</taxon>
        <taxon>Postciliodesmatophora</taxon>
        <taxon>Heterotrichea</taxon>
        <taxon>Heterotrichida</taxon>
        <taxon>Stentoridae</taxon>
        <taxon>Stentor</taxon>
    </lineage>
</organism>
<sequence>MGTEIRTESVRQQEKAILDKENPKSAIEMPLNKIPVNKCICGCNAPMLYAKRDCKIPYSNARENFTVILNTFFKHNPIPALVSEEQPIDLYDFFHIIQKVKKECGRVSWRRVSKSLGVFKSSSEFRRPLRKYYKRFLRNFEDWLKDKGPVSIGCIDTSLVIIILKEFLPNFINQKPAHESVSTEQTSPVSQENSNSEIADLIDYLISEIEAGKVIMKKRKIEEDPPETKKPISKDPIFIIYRKNKEEKKPTIQKVKKVKPPKEKKVEKVPKDLPKLDIVNPMTDEYRSKDPALMGYRTDFRKGYLPIEMQEEHEKMEKVQAERDSKAHFIRKKQSAVNIKRSCGVTYVKPTESKQLGVRHEFPPLPPLAFQVGTVDRIIPQDEKTQYFNLAKDIIKEIFESNKLIRTTIQLGFSEEDLKKYIIGEKPDGEEVFIKGPKELWRMLGKDNFVVLHFNADERTLFTPLGPGQFGNCKIGFLVKKGLCGTRSVKRCLCLPEKDDDPLNMYATQIRLELYITKSLWKNALSTTRKLLCAFIAEFEGYIQKLLPEWNDLRENIFKTKIIPEGETIYKALDQCSCPKDMTPTPPKSFWEYKSNIRPGNLDKCPSCLKTLYEQVKTYSKGIEGIFESKSSPNWFYLINTRDSFSYDLKVKKSYIQYKDRRITKKVYMFHKDDLPSNYKDWDKFLEGDYVRTGVVAFKNCFTHEELKDLEQEALNTEANFLKGQFINSTAQPSFGAGGKIKRTKFFFGTRYMWTSHQLAEKQSKIAAGVRIDVSETPAWMRTKIENPLVEAGIIEKGFINSIAMNIYHDGKEGLAQHFDDAVRFKQPIYTVKLDSDARLSFGSQFYGYLNGAFCIPCPRGAVCMMEEFSYAANSAKHCVRPCDLAGRSITIIMRQIHPFIMEEARRYDEEIDLPTWFSTLSLDDNSVPYSKQKEMQAKIMMKEDGAPKSSY</sequence>
<dbReference type="SMART" id="SM00501">
    <property type="entry name" value="BRIGHT"/>
    <property type="match status" value="1"/>
</dbReference>
<evidence type="ECO:0000256" key="1">
    <source>
        <dbReference type="ARBA" id="ARBA00007879"/>
    </source>
</evidence>
<reference evidence="7 8" key="1">
    <citation type="submission" date="2016-11" db="EMBL/GenBank/DDBJ databases">
        <title>The macronuclear genome of Stentor coeruleus: a giant cell with tiny introns.</title>
        <authorList>
            <person name="Slabodnick M."/>
            <person name="Ruby J.G."/>
            <person name="Reiff S.B."/>
            <person name="Swart E.C."/>
            <person name="Gosai S."/>
            <person name="Prabakaran S."/>
            <person name="Witkowska E."/>
            <person name="Larue G.E."/>
            <person name="Fisher S."/>
            <person name="Freeman R.M."/>
            <person name="Gunawardena J."/>
            <person name="Chu W."/>
            <person name="Stover N.A."/>
            <person name="Gregory B.D."/>
            <person name="Nowacki M."/>
            <person name="Derisi J."/>
            <person name="Roy S.W."/>
            <person name="Marshall W.F."/>
            <person name="Sood P."/>
        </authorList>
    </citation>
    <scope>NUCLEOTIDE SEQUENCE [LARGE SCALE GENOMIC DNA]</scope>
    <source>
        <strain evidence="7">WM001</strain>
    </source>
</reference>
<gene>
    <name evidence="7" type="ORF">SteCoe_10</name>
</gene>
<keyword evidence="5" id="KW-0408">Iron</keyword>
<dbReference type="Gene3D" id="2.60.120.590">
    <property type="entry name" value="Alpha-ketoglutarate-dependent dioxygenase AlkB-like"/>
    <property type="match status" value="1"/>
</dbReference>
<dbReference type="GO" id="GO:0003677">
    <property type="term" value="F:DNA binding"/>
    <property type="evidence" value="ECO:0007669"/>
    <property type="project" value="InterPro"/>
</dbReference>